<dbReference type="Proteomes" id="UP000266552">
    <property type="component" value="Chromosome"/>
</dbReference>
<keyword evidence="2" id="KW-1185">Reference proteome</keyword>
<evidence type="ECO:0000313" key="1">
    <source>
        <dbReference type="EMBL" id="AYB47136.1"/>
    </source>
</evidence>
<protein>
    <submittedName>
        <fullName evidence="1">P27 family phage terminase small subunit</fullName>
    </submittedName>
</protein>
<accession>A0A385TTU6</accession>
<evidence type="ECO:0000313" key="2">
    <source>
        <dbReference type="Proteomes" id="UP000266552"/>
    </source>
</evidence>
<dbReference type="Pfam" id="PF05119">
    <property type="entry name" value="Terminase_4"/>
    <property type="match status" value="1"/>
</dbReference>
<organism evidence="1 2">
    <name type="scientific">Paenibacillus lautus</name>
    <name type="common">Bacillus lautus</name>
    <dbReference type="NCBI Taxonomy" id="1401"/>
    <lineage>
        <taxon>Bacteria</taxon>
        <taxon>Bacillati</taxon>
        <taxon>Bacillota</taxon>
        <taxon>Bacilli</taxon>
        <taxon>Bacillales</taxon>
        <taxon>Paenibacillaceae</taxon>
        <taxon>Paenibacillus</taxon>
    </lineage>
</organism>
<dbReference type="EMBL" id="CP032412">
    <property type="protein sequence ID" value="AYB47136.1"/>
    <property type="molecule type" value="Genomic_DNA"/>
</dbReference>
<name>A0A385TTU6_PAELA</name>
<dbReference type="InterPro" id="IPR006448">
    <property type="entry name" value="Phage_term_ssu_P27"/>
</dbReference>
<dbReference type="AlphaFoldDB" id="A0A385TTU6"/>
<gene>
    <name evidence="1" type="ORF">D5F53_29255</name>
</gene>
<proteinExistence type="predicted"/>
<reference evidence="1 2" key="1">
    <citation type="submission" date="2018-09" db="EMBL/GenBank/DDBJ databases">
        <title>Genome Sequence of Paenibacillus lautus Strain E7593-69, Azo Dye-Degrading Bacteria, Isolated from Commercial Tattoo Inks.</title>
        <authorList>
            <person name="Nho S.W."/>
            <person name="Kim S.-J."/>
            <person name="Kweon O."/>
            <person name="Cerniglia C.E."/>
        </authorList>
    </citation>
    <scope>NUCLEOTIDE SEQUENCE [LARGE SCALE GENOMIC DNA]</scope>
    <source>
        <strain evidence="1 2">E7593-69</strain>
    </source>
</reference>
<dbReference type="KEGG" id="plw:D5F53_29255"/>
<sequence length="118" mass="13247">MVSVPTKETIKRRTIADMKELGVYKTQYGRIIDLYSGLVHQFLRLNQKFEDEGMQYESFTAAGGAKKSPIVATLESLRKDILAYSNQLCLNPKSLESVTVEDKNKKSTLASILGEMID</sequence>